<sequence>MENASDSQTFTHRLTALEALAGTLDSRADSLSLFAGDCDHWGLASDAVEARLRARGHRVDAMMSRARAAALRALLGDFGGIEV</sequence>
<dbReference type="RefSeq" id="WP_149815568.1">
    <property type="nucleotide sequence ID" value="NZ_VUOA01000006.1"/>
</dbReference>
<dbReference type="AlphaFoldDB" id="A0A5B2VVJ2"/>
<organism evidence="1 2">
    <name type="scientific">Salinarimonas soli</name>
    <dbReference type="NCBI Taxonomy" id="1638099"/>
    <lineage>
        <taxon>Bacteria</taxon>
        <taxon>Pseudomonadati</taxon>
        <taxon>Pseudomonadota</taxon>
        <taxon>Alphaproteobacteria</taxon>
        <taxon>Hyphomicrobiales</taxon>
        <taxon>Salinarimonadaceae</taxon>
        <taxon>Salinarimonas</taxon>
    </lineage>
</organism>
<evidence type="ECO:0000313" key="1">
    <source>
        <dbReference type="EMBL" id="KAA2242297.1"/>
    </source>
</evidence>
<dbReference type="Proteomes" id="UP000323142">
    <property type="component" value="Unassembled WGS sequence"/>
</dbReference>
<reference evidence="1 2" key="2">
    <citation type="submission" date="2019-09" db="EMBL/GenBank/DDBJ databases">
        <authorList>
            <person name="Jin C."/>
        </authorList>
    </citation>
    <scope>NUCLEOTIDE SEQUENCE [LARGE SCALE GENOMIC DNA]</scope>
    <source>
        <strain evidence="1 2">BN140002</strain>
    </source>
</reference>
<comment type="caution">
    <text evidence="1">The sequence shown here is derived from an EMBL/GenBank/DDBJ whole genome shotgun (WGS) entry which is preliminary data.</text>
</comment>
<gene>
    <name evidence="1" type="ORF">F0L46_03155</name>
</gene>
<reference evidence="1 2" key="1">
    <citation type="submission" date="2019-09" db="EMBL/GenBank/DDBJ databases">
        <title>Salinarimonas rosea gen. nov., sp. nov., a new member of the a-2 subgroup of the Proteobacteria.</title>
        <authorList>
            <person name="Liu J."/>
        </authorList>
    </citation>
    <scope>NUCLEOTIDE SEQUENCE [LARGE SCALE GENOMIC DNA]</scope>
    <source>
        <strain evidence="1 2">BN140002</strain>
    </source>
</reference>
<keyword evidence="2" id="KW-1185">Reference proteome</keyword>
<dbReference type="EMBL" id="VUOA01000006">
    <property type="protein sequence ID" value="KAA2242297.1"/>
    <property type="molecule type" value="Genomic_DNA"/>
</dbReference>
<name>A0A5B2VVJ2_9HYPH</name>
<evidence type="ECO:0000313" key="2">
    <source>
        <dbReference type="Proteomes" id="UP000323142"/>
    </source>
</evidence>
<accession>A0A5B2VVJ2</accession>
<protein>
    <submittedName>
        <fullName evidence="1">Uncharacterized protein</fullName>
    </submittedName>
</protein>
<proteinExistence type="predicted"/>